<dbReference type="Pfam" id="PF01693">
    <property type="entry name" value="Cauli_VI"/>
    <property type="match status" value="1"/>
</dbReference>
<protein>
    <recommendedName>
        <fullName evidence="1">Ribonuclease H1 N-terminal domain-containing protein</fullName>
    </recommendedName>
</protein>
<dbReference type="EMBL" id="JBFXLQ010000077">
    <property type="protein sequence ID" value="KAL2861013.1"/>
    <property type="molecule type" value="Genomic_DNA"/>
</dbReference>
<proteinExistence type="predicted"/>
<name>A0ABR4LC16_9EURO</name>
<keyword evidence="3" id="KW-1185">Reference proteome</keyword>
<gene>
    <name evidence="2" type="ORF">BJX67DRAFT_367490</name>
</gene>
<dbReference type="InterPro" id="IPR009027">
    <property type="entry name" value="Ribosomal_bL9/RNase_H1_N"/>
</dbReference>
<feature type="non-terminal residue" evidence="2">
    <location>
        <position position="89"/>
    </location>
</feature>
<dbReference type="InterPro" id="IPR011320">
    <property type="entry name" value="RNase_H1_N"/>
</dbReference>
<evidence type="ECO:0000313" key="3">
    <source>
        <dbReference type="Proteomes" id="UP001610432"/>
    </source>
</evidence>
<evidence type="ECO:0000259" key="1">
    <source>
        <dbReference type="Pfam" id="PF01693"/>
    </source>
</evidence>
<feature type="domain" description="Ribonuclease H1 N-terminal" evidence="1">
    <location>
        <begin position="9"/>
        <end position="40"/>
    </location>
</feature>
<dbReference type="GeneID" id="98145600"/>
<organism evidence="2 3">
    <name type="scientific">Aspergillus lucknowensis</name>
    <dbReference type="NCBI Taxonomy" id="176173"/>
    <lineage>
        <taxon>Eukaryota</taxon>
        <taxon>Fungi</taxon>
        <taxon>Dikarya</taxon>
        <taxon>Ascomycota</taxon>
        <taxon>Pezizomycotina</taxon>
        <taxon>Eurotiomycetes</taxon>
        <taxon>Eurotiomycetidae</taxon>
        <taxon>Eurotiales</taxon>
        <taxon>Aspergillaceae</taxon>
        <taxon>Aspergillus</taxon>
        <taxon>Aspergillus subgen. Nidulantes</taxon>
    </lineage>
</organism>
<comment type="caution">
    <text evidence="2">The sequence shown here is derived from an EMBL/GenBank/DDBJ whole genome shotgun (WGS) entry which is preliminary data.</text>
</comment>
<dbReference type="InterPro" id="IPR037056">
    <property type="entry name" value="RNase_H1_N_sf"/>
</dbReference>
<dbReference type="RefSeq" id="XP_070880907.1">
    <property type="nucleotide sequence ID" value="XM_071030528.1"/>
</dbReference>
<sequence length="89" mass="9687">MHDVCVNGPTIFSSWAQVHPRVTGCKGAHHQGFDTLEDARSSLQDRGSSEFSADVLSNSTSATSTRGPKNFYAVAYGRTSGIFEDYRDV</sequence>
<accession>A0ABR4LC16</accession>
<evidence type="ECO:0000313" key="2">
    <source>
        <dbReference type="EMBL" id="KAL2861013.1"/>
    </source>
</evidence>
<reference evidence="2 3" key="1">
    <citation type="submission" date="2024-07" db="EMBL/GenBank/DDBJ databases">
        <title>Section-level genome sequencing and comparative genomics of Aspergillus sections Usti and Cavernicolus.</title>
        <authorList>
            <consortium name="Lawrence Berkeley National Laboratory"/>
            <person name="Nybo J.L."/>
            <person name="Vesth T.C."/>
            <person name="Theobald S."/>
            <person name="Frisvad J.C."/>
            <person name="Larsen T.O."/>
            <person name="Kjaerboelling I."/>
            <person name="Rothschild-Mancinelli K."/>
            <person name="Lyhne E.K."/>
            <person name="Kogle M.E."/>
            <person name="Barry K."/>
            <person name="Clum A."/>
            <person name="Na H."/>
            <person name="Ledsgaard L."/>
            <person name="Lin J."/>
            <person name="Lipzen A."/>
            <person name="Kuo A."/>
            <person name="Riley R."/>
            <person name="Mondo S."/>
            <person name="Labutti K."/>
            <person name="Haridas S."/>
            <person name="Pangalinan J."/>
            <person name="Salamov A.A."/>
            <person name="Simmons B.A."/>
            <person name="Magnuson J.K."/>
            <person name="Chen J."/>
            <person name="Drula E."/>
            <person name="Henrissat B."/>
            <person name="Wiebenga A."/>
            <person name="Lubbers R.J."/>
            <person name="Gomes A.C."/>
            <person name="Macurrencykelacurrency M.R."/>
            <person name="Stajich J."/>
            <person name="Grigoriev I.V."/>
            <person name="Mortensen U.H."/>
            <person name="De Vries R.P."/>
            <person name="Baker S.E."/>
            <person name="Andersen M.R."/>
        </authorList>
    </citation>
    <scope>NUCLEOTIDE SEQUENCE [LARGE SCALE GENOMIC DNA]</scope>
    <source>
        <strain evidence="2 3">CBS 449.75</strain>
    </source>
</reference>
<dbReference type="Gene3D" id="3.40.970.10">
    <property type="entry name" value="Ribonuclease H1, N-terminal domain"/>
    <property type="match status" value="1"/>
</dbReference>
<dbReference type="SUPFAM" id="SSF55658">
    <property type="entry name" value="L9 N-domain-like"/>
    <property type="match status" value="1"/>
</dbReference>
<dbReference type="Proteomes" id="UP001610432">
    <property type="component" value="Unassembled WGS sequence"/>
</dbReference>